<comment type="caution">
    <text evidence="1">The sequence shown here is derived from an EMBL/GenBank/DDBJ whole genome shotgun (WGS) entry which is preliminary data.</text>
</comment>
<dbReference type="Proteomes" id="UP001234178">
    <property type="component" value="Unassembled WGS sequence"/>
</dbReference>
<evidence type="ECO:0000313" key="1">
    <source>
        <dbReference type="EMBL" id="KAK4028194.1"/>
    </source>
</evidence>
<gene>
    <name evidence="1" type="ORF">OUZ56_017456</name>
</gene>
<name>A0ABR0ASV1_9CRUS</name>
<keyword evidence="2" id="KW-1185">Reference proteome</keyword>
<protein>
    <submittedName>
        <fullName evidence="1">Uncharacterized protein</fullName>
    </submittedName>
</protein>
<accession>A0ABR0ASV1</accession>
<organism evidence="1 2">
    <name type="scientific">Daphnia magna</name>
    <dbReference type="NCBI Taxonomy" id="35525"/>
    <lineage>
        <taxon>Eukaryota</taxon>
        <taxon>Metazoa</taxon>
        <taxon>Ecdysozoa</taxon>
        <taxon>Arthropoda</taxon>
        <taxon>Crustacea</taxon>
        <taxon>Branchiopoda</taxon>
        <taxon>Diplostraca</taxon>
        <taxon>Cladocera</taxon>
        <taxon>Anomopoda</taxon>
        <taxon>Daphniidae</taxon>
        <taxon>Daphnia</taxon>
    </lineage>
</organism>
<proteinExistence type="predicted"/>
<reference evidence="1 2" key="1">
    <citation type="journal article" date="2023" name="Nucleic Acids Res.">
        <title>The hologenome of Daphnia magna reveals possible DNA methylation and microbiome-mediated evolution of the host genome.</title>
        <authorList>
            <person name="Chaturvedi A."/>
            <person name="Li X."/>
            <person name="Dhandapani V."/>
            <person name="Marshall H."/>
            <person name="Kissane S."/>
            <person name="Cuenca-Cambronero M."/>
            <person name="Asole G."/>
            <person name="Calvet F."/>
            <person name="Ruiz-Romero M."/>
            <person name="Marangio P."/>
            <person name="Guigo R."/>
            <person name="Rago D."/>
            <person name="Mirbahai L."/>
            <person name="Eastwood N."/>
            <person name="Colbourne J.K."/>
            <person name="Zhou J."/>
            <person name="Mallon E."/>
            <person name="Orsini L."/>
        </authorList>
    </citation>
    <scope>NUCLEOTIDE SEQUENCE [LARGE SCALE GENOMIC DNA]</scope>
    <source>
        <strain evidence="1">LRV0_1</strain>
    </source>
</reference>
<evidence type="ECO:0000313" key="2">
    <source>
        <dbReference type="Proteomes" id="UP001234178"/>
    </source>
</evidence>
<sequence length="63" mass="7394">MVIHRNYRDGGTAELLWPRTIAEEMMPSRLKIELNKIEPIILCANRLRANNSVSYKSRPEQIR</sequence>
<dbReference type="EMBL" id="JAOYFB010000038">
    <property type="protein sequence ID" value="KAK4028194.1"/>
    <property type="molecule type" value="Genomic_DNA"/>
</dbReference>